<comment type="caution">
    <text evidence="2">The sequence shown here is derived from an EMBL/GenBank/DDBJ whole genome shotgun (WGS) entry which is preliminary data.</text>
</comment>
<proteinExistence type="predicted"/>
<organism evidence="2 3">
    <name type="scientific">Rossellomorea vietnamensis</name>
    <dbReference type="NCBI Taxonomy" id="218284"/>
    <lineage>
        <taxon>Bacteria</taxon>
        <taxon>Bacillati</taxon>
        <taxon>Bacillota</taxon>
        <taxon>Bacilli</taxon>
        <taxon>Bacillales</taxon>
        <taxon>Bacillaceae</taxon>
        <taxon>Rossellomorea</taxon>
    </lineage>
</organism>
<feature type="transmembrane region" description="Helical" evidence="1">
    <location>
        <begin position="7"/>
        <end position="27"/>
    </location>
</feature>
<accession>A0A5D4P104</accession>
<feature type="transmembrane region" description="Helical" evidence="1">
    <location>
        <begin position="39"/>
        <end position="64"/>
    </location>
</feature>
<evidence type="ECO:0000313" key="3">
    <source>
        <dbReference type="Proteomes" id="UP000322267"/>
    </source>
</evidence>
<sequence length="197" mass="22327">MNFTVKELLWTLVFIIIMVFFIVGSTYSFMEYSKTGADWISALLSFNGNVIGGIAGGIVALLVAKYQIAKSKIQEEVKQKETTITMLKLIREEMRDNISVLNSCSPYNQDDYNLLKANLSDDTWKATMLHLNIPDDLLVKIHVSYKKVALIKHLTKDEIDDAVIESSKATVENSLDVLKEYLKENKIKDNAEDELKT</sequence>
<gene>
    <name evidence="2" type="ORF">FZC78_02785</name>
</gene>
<keyword evidence="1" id="KW-0812">Transmembrane</keyword>
<dbReference type="OrthoDB" id="9915790at2"/>
<keyword evidence="1" id="KW-1133">Transmembrane helix</keyword>
<evidence type="ECO:0000256" key="1">
    <source>
        <dbReference type="SAM" id="Phobius"/>
    </source>
</evidence>
<dbReference type="AlphaFoldDB" id="A0A5D4P104"/>
<reference evidence="2 3" key="1">
    <citation type="submission" date="2019-08" db="EMBL/GenBank/DDBJ databases">
        <title>Bacillus genomes from the desert of Cuatro Cienegas, Coahuila.</title>
        <authorList>
            <person name="Olmedo-Alvarez G."/>
        </authorList>
    </citation>
    <scope>NUCLEOTIDE SEQUENCE [LARGE SCALE GENOMIC DNA]</scope>
    <source>
        <strain evidence="2 3">CH34_1T</strain>
    </source>
</reference>
<dbReference type="EMBL" id="VTEI01000002">
    <property type="protein sequence ID" value="TYS18482.1"/>
    <property type="molecule type" value="Genomic_DNA"/>
</dbReference>
<dbReference type="RefSeq" id="WP_148938160.1">
    <property type="nucleotide sequence ID" value="NZ_VTEI01000002.1"/>
</dbReference>
<evidence type="ECO:0000313" key="2">
    <source>
        <dbReference type="EMBL" id="TYS18482.1"/>
    </source>
</evidence>
<keyword evidence="1" id="KW-0472">Membrane</keyword>
<dbReference type="Proteomes" id="UP000322267">
    <property type="component" value="Unassembled WGS sequence"/>
</dbReference>
<name>A0A5D4P104_9BACI</name>
<protein>
    <submittedName>
        <fullName evidence="2">Uncharacterized protein</fullName>
    </submittedName>
</protein>